<sequence length="300" mass="33207">MSACIQLDIDFIWVDRFCITQDDEASKLGQIQRMGYIYASAVVTIVAASGTDAWAGLPGVLTDRPRVQQKLVLEPVEFIEYFEAFRGVGRSEWKTRGWTYQEAVLSPALLYFADDGICFECQHDHDALKTEGPNHHPLRPMFHAAGKSEYARAVGEYSHRTLGYDSDMLSAFSGFLHRFYGEDHCGGLLRDAFDCAIDWRPGVRSRPNGGDFPSWSWASVVGGVRVPYSSVIPLATWAAPEREVAGSQDTKMLVPLGLSPVHSGSWRGAASSVDQSSSQDEFLILAIAWKEVSEPNYNSS</sequence>
<dbReference type="Pfam" id="PF06985">
    <property type="entry name" value="HET"/>
    <property type="match status" value="1"/>
</dbReference>
<protein>
    <recommendedName>
        <fullName evidence="1">Heterokaryon incompatibility domain-containing protein</fullName>
    </recommendedName>
</protein>
<name>A0ABR3SJX6_9PEZI</name>
<reference evidence="2 3" key="1">
    <citation type="submission" date="2024-02" db="EMBL/GenBank/DDBJ databases">
        <title>De novo assembly and annotation of 12 fungi associated with fruit tree decline syndrome in Ontario, Canada.</title>
        <authorList>
            <person name="Sulman M."/>
            <person name="Ellouze W."/>
            <person name="Ilyukhin E."/>
        </authorList>
    </citation>
    <scope>NUCLEOTIDE SEQUENCE [LARGE SCALE GENOMIC DNA]</scope>
    <source>
        <strain evidence="2 3">M1-105</strain>
    </source>
</reference>
<dbReference type="EMBL" id="JAJVDC020000127">
    <property type="protein sequence ID" value="KAL1622973.1"/>
    <property type="molecule type" value="Genomic_DNA"/>
</dbReference>
<dbReference type="InterPro" id="IPR010730">
    <property type="entry name" value="HET"/>
</dbReference>
<dbReference type="PANTHER" id="PTHR33112">
    <property type="entry name" value="DOMAIN PROTEIN, PUTATIVE-RELATED"/>
    <property type="match status" value="1"/>
</dbReference>
<evidence type="ECO:0000313" key="3">
    <source>
        <dbReference type="Proteomes" id="UP001521116"/>
    </source>
</evidence>
<accession>A0ABR3SJX6</accession>
<keyword evidence="3" id="KW-1185">Reference proteome</keyword>
<dbReference type="PANTHER" id="PTHR33112:SF1">
    <property type="entry name" value="HETEROKARYON INCOMPATIBILITY DOMAIN-CONTAINING PROTEIN"/>
    <property type="match status" value="1"/>
</dbReference>
<evidence type="ECO:0000259" key="1">
    <source>
        <dbReference type="Pfam" id="PF06985"/>
    </source>
</evidence>
<proteinExistence type="predicted"/>
<dbReference type="Proteomes" id="UP001521116">
    <property type="component" value="Unassembled WGS sequence"/>
</dbReference>
<gene>
    <name evidence="2" type="ORF">SLS56_008511</name>
</gene>
<organism evidence="2 3">
    <name type="scientific">Neofusicoccum ribis</name>
    <dbReference type="NCBI Taxonomy" id="45134"/>
    <lineage>
        <taxon>Eukaryota</taxon>
        <taxon>Fungi</taxon>
        <taxon>Dikarya</taxon>
        <taxon>Ascomycota</taxon>
        <taxon>Pezizomycotina</taxon>
        <taxon>Dothideomycetes</taxon>
        <taxon>Dothideomycetes incertae sedis</taxon>
        <taxon>Botryosphaeriales</taxon>
        <taxon>Botryosphaeriaceae</taxon>
        <taxon>Neofusicoccum</taxon>
    </lineage>
</organism>
<feature type="domain" description="Heterokaryon incompatibility" evidence="1">
    <location>
        <begin position="3"/>
        <end position="102"/>
    </location>
</feature>
<comment type="caution">
    <text evidence="2">The sequence shown here is derived from an EMBL/GenBank/DDBJ whole genome shotgun (WGS) entry which is preliminary data.</text>
</comment>
<evidence type="ECO:0000313" key="2">
    <source>
        <dbReference type="EMBL" id="KAL1622973.1"/>
    </source>
</evidence>